<comment type="caution">
    <text evidence="2">The sequence shown here is derived from an EMBL/GenBank/DDBJ whole genome shotgun (WGS) entry which is preliminary data.</text>
</comment>
<gene>
    <name evidence="2" type="ORF">Vretifemale_11798</name>
</gene>
<organism evidence="2 3">
    <name type="scientific">Volvox reticuliferus</name>
    <dbReference type="NCBI Taxonomy" id="1737510"/>
    <lineage>
        <taxon>Eukaryota</taxon>
        <taxon>Viridiplantae</taxon>
        <taxon>Chlorophyta</taxon>
        <taxon>core chlorophytes</taxon>
        <taxon>Chlorophyceae</taxon>
        <taxon>CS clade</taxon>
        <taxon>Chlamydomonadales</taxon>
        <taxon>Volvocaceae</taxon>
        <taxon>Volvox</taxon>
    </lineage>
</organism>
<dbReference type="AlphaFoldDB" id="A0A8J4CJD8"/>
<dbReference type="Proteomes" id="UP000747110">
    <property type="component" value="Unassembled WGS sequence"/>
</dbReference>
<feature type="region of interest" description="Disordered" evidence="1">
    <location>
        <begin position="28"/>
        <end position="51"/>
    </location>
</feature>
<protein>
    <submittedName>
        <fullName evidence="2">Uncharacterized protein</fullName>
    </submittedName>
</protein>
<feature type="region of interest" description="Disordered" evidence="1">
    <location>
        <begin position="792"/>
        <end position="816"/>
    </location>
</feature>
<dbReference type="EMBL" id="BNCP01000025">
    <property type="protein sequence ID" value="GIL82893.1"/>
    <property type="molecule type" value="Genomic_DNA"/>
</dbReference>
<proteinExistence type="predicted"/>
<keyword evidence="3" id="KW-1185">Reference proteome</keyword>
<feature type="compositionally biased region" description="Polar residues" evidence="1">
    <location>
        <begin position="34"/>
        <end position="43"/>
    </location>
</feature>
<feature type="region of interest" description="Disordered" evidence="1">
    <location>
        <begin position="493"/>
        <end position="520"/>
    </location>
</feature>
<evidence type="ECO:0000313" key="3">
    <source>
        <dbReference type="Proteomes" id="UP000747110"/>
    </source>
</evidence>
<sequence>MLSEQAVAIYDCGYHHALRRRSAPRTQYALGTPLPTSQSSESGTKPVRSSYPNLQPIHQPRLGILHQPFSLLANSAFQDAVTSLGSSALEFHSTPDNSFFSSAPACSRLQVIFPYSLYPRTSPTCSLDYAPIDPMLRAVANLGLPKLLPQTDADAGSILSPRCASANLMRWGTLQAAERGLLPLKAATLEGQIALNVRSASQLHREEYQHQQCLAREVPAAPRDVEVAAATISHTAAAVFGVTNVAAVSKATVPTMAALVTPTVTEEDTMNAFAATLKDRAKVLTAPTASGDDICVATAVTATASVLSAAAVIDTHAYVGATAGGGGSGVMPAGIMERDAEHVGGLSIAEFQSAQTFQGQEVETQNQQEQEQHRTWQEQSLDKSMGLWPAVRPHIPRAIPPADAGVHWGPQQIRYGNKPAGPWQAVNCPEPAPATSVTPTTRAAGSNVPVATTLGATAGGGSGDGGIGNGCSCGCGNAISSTSKSDWNVNHGAHPFPSRDDTFEGKPASKGFERPPERPVPVSVANTAACLMNIASEESGGASGSCNTFRTVHAMSGYVLSSVISRSYKITRSGSGGYNGPGGISSISSSLNEAECAPCNKPSGALYDDPCEYDSTISISPNSSLASDTRSAYMRAFLAGRGGSRTHWGSPRPSHIAVVDGAIADEPYIRPPLPNPFAALLTQSAVVLEIGGLWANFPDAPPSRDLGAMSGASSAALGPGLPAPSGMMTSANGLLVRTTGGSGGGSRSRRASLASVSIGRVLRARFRAVAAVAAVTASVVLSAASLSSSSLLAATEPRQDDSSAVRRSRRSSSGDGQDYLDLVDTVIPRLSGLATVAAEDVGYIC</sequence>
<dbReference type="OrthoDB" id="10655223at2759"/>
<accession>A0A8J4CJD8</accession>
<reference evidence="2" key="1">
    <citation type="journal article" date="2021" name="Proc. Natl. Acad. Sci. U.S.A.">
        <title>Three genomes in the algal genus Volvox reveal the fate of a haploid sex-determining region after a transition to homothallism.</title>
        <authorList>
            <person name="Yamamoto K."/>
            <person name="Hamaji T."/>
            <person name="Kawai-Toyooka H."/>
            <person name="Matsuzaki R."/>
            <person name="Takahashi F."/>
            <person name="Nishimura Y."/>
            <person name="Kawachi M."/>
            <person name="Noguchi H."/>
            <person name="Minakuchi Y."/>
            <person name="Umen J.G."/>
            <person name="Toyoda A."/>
            <person name="Nozaki H."/>
        </authorList>
    </citation>
    <scope>NUCLEOTIDE SEQUENCE</scope>
    <source>
        <strain evidence="2">NIES-3786</strain>
    </source>
</reference>
<evidence type="ECO:0000313" key="2">
    <source>
        <dbReference type="EMBL" id="GIL82893.1"/>
    </source>
</evidence>
<evidence type="ECO:0000256" key="1">
    <source>
        <dbReference type="SAM" id="MobiDB-lite"/>
    </source>
</evidence>
<feature type="region of interest" description="Disordered" evidence="1">
    <location>
        <begin position="361"/>
        <end position="380"/>
    </location>
</feature>
<name>A0A8J4CJD8_9CHLO</name>